<feature type="coiled-coil region" evidence="5">
    <location>
        <begin position="148"/>
        <end position="202"/>
    </location>
</feature>
<name>T0S5Q6_SAPDV</name>
<dbReference type="VEuPathDB" id="FungiDB:SDRG_04437"/>
<evidence type="ECO:0000256" key="5">
    <source>
        <dbReference type="SAM" id="Coils"/>
    </source>
</evidence>
<evidence type="ECO:0000313" key="9">
    <source>
        <dbReference type="EMBL" id="EQC38007.1"/>
    </source>
</evidence>
<keyword evidence="3" id="KW-0256">Endoplasmic reticulum</keyword>
<dbReference type="STRING" id="1156394.T0S5Q6"/>
<keyword evidence="2 7" id="KW-0732">Signal</keyword>
<evidence type="ECO:0000313" key="10">
    <source>
        <dbReference type="Proteomes" id="UP000030762"/>
    </source>
</evidence>
<evidence type="ECO:0000256" key="7">
    <source>
        <dbReference type="SAM" id="SignalP"/>
    </source>
</evidence>
<gene>
    <name evidence="9" type="ORF">SDRG_04437</name>
</gene>
<dbReference type="InParanoid" id="T0S5Q6"/>
<dbReference type="PANTHER" id="PTHR12630:SF1">
    <property type="entry name" value="GLUCOSIDASE 2 SUBUNIT BETA"/>
    <property type="match status" value="1"/>
</dbReference>
<dbReference type="GeneID" id="19945164"/>
<accession>T0S5Q6</accession>
<evidence type="ECO:0000256" key="3">
    <source>
        <dbReference type="ARBA" id="ARBA00022824"/>
    </source>
</evidence>
<feature type="region of interest" description="Disordered" evidence="6">
    <location>
        <begin position="278"/>
        <end position="306"/>
    </location>
</feature>
<organism evidence="9 10">
    <name type="scientific">Saprolegnia diclina (strain VS20)</name>
    <dbReference type="NCBI Taxonomy" id="1156394"/>
    <lineage>
        <taxon>Eukaryota</taxon>
        <taxon>Sar</taxon>
        <taxon>Stramenopiles</taxon>
        <taxon>Oomycota</taxon>
        <taxon>Saprolegniomycetes</taxon>
        <taxon>Saprolegniales</taxon>
        <taxon>Saprolegniaceae</taxon>
        <taxon>Saprolegnia</taxon>
    </lineage>
</organism>
<dbReference type="Gene3D" id="2.70.130.10">
    <property type="entry name" value="Mannose-6-phosphate receptor binding domain"/>
    <property type="match status" value="1"/>
</dbReference>
<dbReference type="PANTHER" id="PTHR12630">
    <property type="entry name" value="N-LINKED OLIGOSACCHARIDE PROCESSING"/>
    <property type="match status" value="1"/>
</dbReference>
<dbReference type="EMBL" id="JH767142">
    <property type="protein sequence ID" value="EQC38007.1"/>
    <property type="molecule type" value="Genomic_DNA"/>
</dbReference>
<dbReference type="Pfam" id="PF13015">
    <property type="entry name" value="PRKCSH_1"/>
    <property type="match status" value="1"/>
</dbReference>
<dbReference type="Pfam" id="PF12999">
    <property type="entry name" value="PRKCSH-like"/>
    <property type="match status" value="1"/>
</dbReference>
<dbReference type="InterPro" id="IPR036607">
    <property type="entry name" value="PRKCSH"/>
</dbReference>
<feature type="chain" id="PRO_5004571442" description="Glucosidase 2 subunit beta" evidence="7">
    <location>
        <begin position="17"/>
        <end position="470"/>
    </location>
</feature>
<dbReference type="InterPro" id="IPR028146">
    <property type="entry name" value="PRKCSH_N"/>
</dbReference>
<dbReference type="RefSeq" id="XP_008608334.1">
    <property type="nucleotide sequence ID" value="XM_008610112.1"/>
</dbReference>
<feature type="signal peptide" evidence="7">
    <location>
        <begin position="1"/>
        <end position="16"/>
    </location>
</feature>
<dbReference type="PROSITE" id="PS51914">
    <property type="entry name" value="MRH"/>
    <property type="match status" value="1"/>
</dbReference>
<dbReference type="Proteomes" id="UP000030762">
    <property type="component" value="Unassembled WGS sequence"/>
</dbReference>
<evidence type="ECO:0000256" key="1">
    <source>
        <dbReference type="ARBA" id="ARBA00022387"/>
    </source>
</evidence>
<evidence type="ECO:0000256" key="6">
    <source>
        <dbReference type="SAM" id="MobiDB-lite"/>
    </source>
</evidence>
<evidence type="ECO:0000256" key="4">
    <source>
        <dbReference type="ARBA" id="ARBA00023157"/>
    </source>
</evidence>
<feature type="domain" description="MRH" evidence="8">
    <location>
        <begin position="354"/>
        <end position="460"/>
    </location>
</feature>
<reference evidence="9 10" key="1">
    <citation type="submission" date="2012-04" db="EMBL/GenBank/DDBJ databases">
        <title>The Genome Sequence of Saprolegnia declina VS20.</title>
        <authorList>
            <consortium name="The Broad Institute Genome Sequencing Platform"/>
            <person name="Russ C."/>
            <person name="Nusbaum C."/>
            <person name="Tyler B."/>
            <person name="van West P."/>
            <person name="Dieguez-Uribeondo J."/>
            <person name="de Bruijn I."/>
            <person name="Tripathy S."/>
            <person name="Jiang R."/>
            <person name="Young S.K."/>
            <person name="Zeng Q."/>
            <person name="Gargeya S."/>
            <person name="Fitzgerald M."/>
            <person name="Haas B."/>
            <person name="Abouelleil A."/>
            <person name="Alvarado L."/>
            <person name="Arachchi H.M."/>
            <person name="Berlin A."/>
            <person name="Chapman S.B."/>
            <person name="Goldberg J."/>
            <person name="Griggs A."/>
            <person name="Gujja S."/>
            <person name="Hansen M."/>
            <person name="Howarth C."/>
            <person name="Imamovic A."/>
            <person name="Larimer J."/>
            <person name="McCowen C."/>
            <person name="Montmayeur A."/>
            <person name="Murphy C."/>
            <person name="Neiman D."/>
            <person name="Pearson M."/>
            <person name="Priest M."/>
            <person name="Roberts A."/>
            <person name="Saif S."/>
            <person name="Shea T."/>
            <person name="Sisk P."/>
            <person name="Sykes S."/>
            <person name="Wortman J."/>
            <person name="Nusbaum C."/>
            <person name="Birren B."/>
        </authorList>
    </citation>
    <scope>NUCLEOTIDE SEQUENCE [LARGE SCALE GENOMIC DNA]</scope>
    <source>
        <strain evidence="9 10">VS20</strain>
    </source>
</reference>
<sequence length="470" mass="50543">MLRLAVLAVLALAAGAAPSSLHGLTPELRTKVAAASTLTCDDGHKSLPISSVNDDFCDCADGSDEPGTSACSHTSVLFHCLNQGYFASDIPTSRVNDGICDCCDGSDEYAAPASCSNTCATLKAAYDQKMATKHAAEAGGRAARQLLVAKAKQSKEEHYRKRTDLEATKRKLEAEVAAATKVKAAEEALELQERRQASERSRRNVAATLGLYDLTTEQLSSVIIDLSLKLYSKDEVLTALRAAGAPSSSRIEALEAKYIKDDEAHRAEVERLNTVNDERRKLREASTADEVPPELEALPTPTPPIRPITSLFETVSSDEATERPGAKEARDALAEAERDLSTATHDLSKAQTVLDESYGVDDIFLAVKDACVSATSGQYTYKMCFFGGATQDSISLGTMQPLDATAHELKFTGGAKCWNGPERSFTVAIECHEKEELYAIEEPSTCVYTAKLKTPLACADLPRANGHDEL</sequence>
<evidence type="ECO:0000256" key="2">
    <source>
        <dbReference type="ARBA" id="ARBA00022729"/>
    </source>
</evidence>
<dbReference type="OrthoDB" id="28322at2759"/>
<evidence type="ECO:0000259" key="8">
    <source>
        <dbReference type="PROSITE" id="PS51914"/>
    </source>
</evidence>
<dbReference type="eggNOG" id="KOG2397">
    <property type="taxonomic scope" value="Eukaryota"/>
</dbReference>
<keyword evidence="4" id="KW-1015">Disulfide bond</keyword>
<dbReference type="InterPro" id="IPR009011">
    <property type="entry name" value="Man6P_isomerase_rcpt-bd_dom_sf"/>
</dbReference>
<feature type="coiled-coil region" evidence="5">
    <location>
        <begin position="326"/>
        <end position="353"/>
    </location>
</feature>
<dbReference type="GO" id="GO:0017177">
    <property type="term" value="C:glucosidase II complex"/>
    <property type="evidence" value="ECO:0007669"/>
    <property type="project" value="TreeGrafter"/>
</dbReference>
<dbReference type="InterPro" id="IPR044865">
    <property type="entry name" value="MRH_dom"/>
</dbReference>
<dbReference type="OMA" id="YENGQHC"/>
<dbReference type="AlphaFoldDB" id="T0S5Q6"/>
<keyword evidence="5" id="KW-0175">Coiled coil</keyword>
<dbReference type="SUPFAM" id="SSF50911">
    <property type="entry name" value="Mannose 6-phosphate receptor domain"/>
    <property type="match status" value="1"/>
</dbReference>
<keyword evidence="10" id="KW-1185">Reference proteome</keyword>
<dbReference type="GO" id="GO:0006491">
    <property type="term" value="P:N-glycan processing"/>
    <property type="evidence" value="ECO:0007669"/>
    <property type="project" value="TreeGrafter"/>
</dbReference>
<protein>
    <recommendedName>
        <fullName evidence="1">Glucosidase 2 subunit beta</fullName>
    </recommendedName>
</protein>
<proteinExistence type="predicted"/>
<dbReference type="InterPro" id="IPR039794">
    <property type="entry name" value="Gtb1-like"/>
</dbReference>